<evidence type="ECO:0000313" key="3">
    <source>
        <dbReference type="WBParaSite" id="SBAD_0000073701-mRNA-1"/>
    </source>
</evidence>
<protein>
    <submittedName>
        <fullName evidence="1 3">Uncharacterized protein</fullName>
    </submittedName>
</protein>
<gene>
    <name evidence="1" type="ORF">SBAD_LOCUS714</name>
</gene>
<reference evidence="3" key="1">
    <citation type="submission" date="2016-06" db="UniProtKB">
        <authorList>
            <consortium name="WormBaseParasite"/>
        </authorList>
    </citation>
    <scope>IDENTIFICATION</scope>
</reference>
<dbReference type="EMBL" id="UZAM01006611">
    <property type="protein sequence ID" value="VDO91882.1"/>
    <property type="molecule type" value="Genomic_DNA"/>
</dbReference>
<evidence type="ECO:0000313" key="1">
    <source>
        <dbReference type="EMBL" id="VDO91882.1"/>
    </source>
</evidence>
<keyword evidence="2" id="KW-1185">Reference proteome</keyword>
<proteinExistence type="predicted"/>
<sequence>MSSNSAPFDRLTHFDCLSRRRPRPRPRPRPRLSLFRILIVRLVRTGRTGEPARNVHLARGGDDHTSISSRLRPHRICLINRVIDLDVLCLTCHASFPLSANDTPRLPVPHATTVVDQSNGRPLL</sequence>
<dbReference type="AlphaFoldDB" id="A0A183IAS0"/>
<accession>A0A183IAS0</accession>
<organism evidence="3">
    <name type="scientific">Soboliphyme baturini</name>
    <dbReference type="NCBI Taxonomy" id="241478"/>
    <lineage>
        <taxon>Eukaryota</taxon>
        <taxon>Metazoa</taxon>
        <taxon>Ecdysozoa</taxon>
        <taxon>Nematoda</taxon>
        <taxon>Enoplea</taxon>
        <taxon>Dorylaimia</taxon>
        <taxon>Dioctophymatida</taxon>
        <taxon>Dioctophymatoidea</taxon>
        <taxon>Soboliphymatidae</taxon>
        <taxon>Soboliphyme</taxon>
    </lineage>
</organism>
<dbReference type="WBParaSite" id="SBAD_0000073701-mRNA-1">
    <property type="protein sequence ID" value="SBAD_0000073701-mRNA-1"/>
    <property type="gene ID" value="SBAD_0000073701"/>
</dbReference>
<name>A0A183IAS0_9BILA</name>
<dbReference type="Proteomes" id="UP000270296">
    <property type="component" value="Unassembled WGS sequence"/>
</dbReference>
<reference evidence="1 2" key="2">
    <citation type="submission" date="2018-11" db="EMBL/GenBank/DDBJ databases">
        <authorList>
            <consortium name="Pathogen Informatics"/>
        </authorList>
    </citation>
    <scope>NUCLEOTIDE SEQUENCE [LARGE SCALE GENOMIC DNA]</scope>
</reference>
<evidence type="ECO:0000313" key="2">
    <source>
        <dbReference type="Proteomes" id="UP000270296"/>
    </source>
</evidence>